<reference evidence="1" key="1">
    <citation type="submission" date="2018-02" db="EMBL/GenBank/DDBJ databases">
        <title>Rhizophora mucronata_Transcriptome.</title>
        <authorList>
            <person name="Meera S.P."/>
            <person name="Sreeshan A."/>
            <person name="Augustine A."/>
        </authorList>
    </citation>
    <scope>NUCLEOTIDE SEQUENCE</scope>
    <source>
        <tissue evidence="1">Leaf</tissue>
    </source>
</reference>
<sequence>MLRKRIICLFVGSICDLDSLHSSGTEGK</sequence>
<proteinExistence type="predicted"/>
<organism evidence="1">
    <name type="scientific">Rhizophora mucronata</name>
    <name type="common">Asiatic mangrove</name>
    <dbReference type="NCBI Taxonomy" id="61149"/>
    <lineage>
        <taxon>Eukaryota</taxon>
        <taxon>Viridiplantae</taxon>
        <taxon>Streptophyta</taxon>
        <taxon>Embryophyta</taxon>
        <taxon>Tracheophyta</taxon>
        <taxon>Spermatophyta</taxon>
        <taxon>Magnoliopsida</taxon>
        <taxon>eudicotyledons</taxon>
        <taxon>Gunneridae</taxon>
        <taxon>Pentapetalae</taxon>
        <taxon>rosids</taxon>
        <taxon>fabids</taxon>
        <taxon>Malpighiales</taxon>
        <taxon>Rhizophoraceae</taxon>
        <taxon>Rhizophora</taxon>
    </lineage>
</organism>
<name>A0A2P2PXM5_RHIMU</name>
<dbReference type="EMBL" id="GGEC01079013">
    <property type="protein sequence ID" value="MBX59497.1"/>
    <property type="molecule type" value="Transcribed_RNA"/>
</dbReference>
<accession>A0A2P2PXM5</accession>
<dbReference type="AlphaFoldDB" id="A0A2P2PXM5"/>
<evidence type="ECO:0000313" key="1">
    <source>
        <dbReference type="EMBL" id="MBX59497.1"/>
    </source>
</evidence>
<protein>
    <submittedName>
        <fullName evidence="1">Uncharacterized protein</fullName>
    </submittedName>
</protein>